<gene>
    <name evidence="2" type="ORF">CALMAC_LOCUS5548</name>
</gene>
<protein>
    <recommendedName>
        <fullName evidence="1">ABC transporter domain-containing protein</fullName>
    </recommendedName>
</protein>
<dbReference type="EMBL" id="CAACVG010006804">
    <property type="protein sequence ID" value="VEN41875.1"/>
    <property type="molecule type" value="Genomic_DNA"/>
</dbReference>
<dbReference type="GO" id="GO:0016887">
    <property type="term" value="F:ATP hydrolysis activity"/>
    <property type="evidence" value="ECO:0007669"/>
    <property type="project" value="InterPro"/>
</dbReference>
<dbReference type="PANTHER" id="PTHR43038:SF3">
    <property type="entry name" value="ABC TRANSPORTER G FAMILY MEMBER 20 ISOFORM X1"/>
    <property type="match status" value="1"/>
</dbReference>
<accession>A0A653C296</accession>
<evidence type="ECO:0000313" key="2">
    <source>
        <dbReference type="EMBL" id="VEN41875.1"/>
    </source>
</evidence>
<sequence length="91" mass="9942">MSRPKQLMKDEYAVYVRHAWKTYKKPYYVFSDLHMSMLKGTIYALLGASGCGKTSLLSCIVGIRSLDSGDVWVLGGRPGSRGSGVPGNRIG</sequence>
<evidence type="ECO:0000313" key="3">
    <source>
        <dbReference type="Proteomes" id="UP000410492"/>
    </source>
</evidence>
<dbReference type="PANTHER" id="PTHR43038">
    <property type="entry name" value="ATP-BINDING CASSETTE, SUB-FAMILY H, MEMBER 1"/>
    <property type="match status" value="1"/>
</dbReference>
<dbReference type="InterPro" id="IPR027417">
    <property type="entry name" value="P-loop_NTPase"/>
</dbReference>
<dbReference type="SUPFAM" id="SSF52540">
    <property type="entry name" value="P-loop containing nucleoside triphosphate hydrolases"/>
    <property type="match status" value="1"/>
</dbReference>
<dbReference type="GO" id="GO:0005524">
    <property type="term" value="F:ATP binding"/>
    <property type="evidence" value="ECO:0007669"/>
    <property type="project" value="InterPro"/>
</dbReference>
<feature type="domain" description="ABC transporter" evidence="1">
    <location>
        <begin position="31"/>
        <end position="75"/>
    </location>
</feature>
<dbReference type="Proteomes" id="UP000410492">
    <property type="component" value="Unassembled WGS sequence"/>
</dbReference>
<dbReference type="Gene3D" id="3.40.50.300">
    <property type="entry name" value="P-loop containing nucleotide triphosphate hydrolases"/>
    <property type="match status" value="1"/>
</dbReference>
<organism evidence="2 3">
    <name type="scientific">Callosobruchus maculatus</name>
    <name type="common">Southern cowpea weevil</name>
    <name type="synonym">Pulse bruchid</name>
    <dbReference type="NCBI Taxonomy" id="64391"/>
    <lineage>
        <taxon>Eukaryota</taxon>
        <taxon>Metazoa</taxon>
        <taxon>Ecdysozoa</taxon>
        <taxon>Arthropoda</taxon>
        <taxon>Hexapoda</taxon>
        <taxon>Insecta</taxon>
        <taxon>Pterygota</taxon>
        <taxon>Neoptera</taxon>
        <taxon>Endopterygota</taxon>
        <taxon>Coleoptera</taxon>
        <taxon>Polyphaga</taxon>
        <taxon>Cucujiformia</taxon>
        <taxon>Chrysomeloidea</taxon>
        <taxon>Chrysomelidae</taxon>
        <taxon>Bruchinae</taxon>
        <taxon>Bruchini</taxon>
        <taxon>Callosobruchus</taxon>
    </lineage>
</organism>
<evidence type="ECO:0000259" key="1">
    <source>
        <dbReference type="Pfam" id="PF00005"/>
    </source>
</evidence>
<name>A0A653C296_CALMS</name>
<feature type="non-terminal residue" evidence="2">
    <location>
        <position position="91"/>
    </location>
</feature>
<keyword evidence="3" id="KW-1185">Reference proteome</keyword>
<dbReference type="AlphaFoldDB" id="A0A653C296"/>
<proteinExistence type="predicted"/>
<dbReference type="InterPro" id="IPR003439">
    <property type="entry name" value="ABC_transporter-like_ATP-bd"/>
</dbReference>
<reference evidence="2 3" key="1">
    <citation type="submission" date="2019-01" db="EMBL/GenBank/DDBJ databases">
        <authorList>
            <person name="Sayadi A."/>
        </authorList>
    </citation>
    <scope>NUCLEOTIDE SEQUENCE [LARGE SCALE GENOMIC DNA]</scope>
</reference>
<dbReference type="Pfam" id="PF00005">
    <property type="entry name" value="ABC_tran"/>
    <property type="match status" value="1"/>
</dbReference>
<dbReference type="OrthoDB" id="10255969at2759"/>